<dbReference type="Pfam" id="PF04715">
    <property type="entry name" value="Anth_synt_I_N"/>
    <property type="match status" value="1"/>
</dbReference>
<accession>A0A2I1IKZ4</accession>
<dbReference type="GO" id="GO:0000162">
    <property type="term" value="P:L-tryptophan biosynthetic process"/>
    <property type="evidence" value="ECO:0007669"/>
    <property type="project" value="UniProtKB-KW"/>
</dbReference>
<evidence type="ECO:0000256" key="10">
    <source>
        <dbReference type="ARBA" id="ARBA00022842"/>
    </source>
</evidence>
<evidence type="ECO:0000256" key="12">
    <source>
        <dbReference type="ARBA" id="ARBA00023239"/>
    </source>
</evidence>
<comment type="subunit">
    <text evidence="4">Heterotetramer consisting of two non-identical subunits: a beta subunit (TrpG) and a large alpha subunit (TrpE).</text>
</comment>
<keyword evidence="10" id="KW-0460">Magnesium</keyword>
<evidence type="ECO:0000256" key="1">
    <source>
        <dbReference type="ARBA" id="ARBA00001946"/>
    </source>
</evidence>
<evidence type="ECO:0000256" key="3">
    <source>
        <dbReference type="ARBA" id="ARBA00009562"/>
    </source>
</evidence>
<dbReference type="EC" id="4.1.3.27" evidence="5"/>
<dbReference type="SUPFAM" id="SSF56322">
    <property type="entry name" value="ADC synthase"/>
    <property type="match status" value="1"/>
</dbReference>
<evidence type="ECO:0000256" key="7">
    <source>
        <dbReference type="ARBA" id="ARBA00022605"/>
    </source>
</evidence>
<dbReference type="InterPro" id="IPR019999">
    <property type="entry name" value="Anth_synth_I-like"/>
</dbReference>
<keyword evidence="9" id="KW-0822">Tryptophan biosynthesis</keyword>
<evidence type="ECO:0000256" key="5">
    <source>
        <dbReference type="ARBA" id="ARBA00012266"/>
    </source>
</evidence>
<feature type="domain" description="Anthranilate synthase component I N-terminal" evidence="16">
    <location>
        <begin position="31"/>
        <end position="171"/>
    </location>
</feature>
<evidence type="ECO:0000256" key="11">
    <source>
        <dbReference type="ARBA" id="ARBA00023141"/>
    </source>
</evidence>
<name>A0A2I1IKZ4_9ACTO</name>
<dbReference type="GeneID" id="35866309"/>
<dbReference type="RefSeq" id="WP_024332348.1">
    <property type="nucleotide sequence ID" value="NZ_JASOXK010000009.1"/>
</dbReference>
<dbReference type="InterPro" id="IPR006805">
    <property type="entry name" value="Anth_synth_I_N"/>
</dbReference>
<evidence type="ECO:0000256" key="9">
    <source>
        <dbReference type="ARBA" id="ARBA00022822"/>
    </source>
</evidence>
<dbReference type="InterPro" id="IPR015890">
    <property type="entry name" value="Chorismate_C"/>
</dbReference>
<dbReference type="Proteomes" id="UP000235122">
    <property type="component" value="Unassembled WGS sequence"/>
</dbReference>
<keyword evidence="8" id="KW-0479">Metal-binding</keyword>
<evidence type="ECO:0000256" key="13">
    <source>
        <dbReference type="ARBA" id="ARBA00025634"/>
    </source>
</evidence>
<dbReference type="EMBL" id="PKKO01000005">
    <property type="protein sequence ID" value="PKY71790.1"/>
    <property type="molecule type" value="Genomic_DNA"/>
</dbReference>
<comment type="function">
    <text evidence="13">Part of a heterotetrameric complex that catalyzes the two-step biosynthesis of anthranilate, an intermediate in the biosynthesis of L-tryptophan. In the first step, the glutamine-binding beta subunit (TrpG) of anthranilate synthase (AS) provides the glutamine amidotransferase activity which generates ammonia as a substrate that, along with chorismate, is used in the second step, catalyzed by the large alpha subunit of AS (TrpE) to produce anthranilate. In the absence of TrpG, TrpE can synthesize anthranilate directly from chorismate and high concentrations of ammonia.</text>
</comment>
<dbReference type="Pfam" id="PF00425">
    <property type="entry name" value="Chorismate_bind"/>
    <property type="match status" value="1"/>
</dbReference>
<proteinExistence type="inferred from homology"/>
<keyword evidence="18" id="KW-1185">Reference proteome</keyword>
<dbReference type="PRINTS" id="PR00095">
    <property type="entry name" value="ANTSNTHASEI"/>
</dbReference>
<keyword evidence="7" id="KW-0028">Amino-acid biosynthesis</keyword>
<evidence type="ECO:0000259" key="16">
    <source>
        <dbReference type="Pfam" id="PF04715"/>
    </source>
</evidence>
<dbReference type="AlphaFoldDB" id="A0A2I1IKZ4"/>
<dbReference type="PANTHER" id="PTHR11236">
    <property type="entry name" value="AMINOBENZOATE/ANTHRANILATE SYNTHASE"/>
    <property type="match status" value="1"/>
</dbReference>
<comment type="caution">
    <text evidence="17">The sequence shown here is derived from an EMBL/GenBank/DDBJ whole genome shotgun (WGS) entry which is preliminary data.</text>
</comment>
<dbReference type="Gene3D" id="3.60.120.10">
    <property type="entry name" value="Anthranilate synthase"/>
    <property type="match status" value="1"/>
</dbReference>
<reference evidence="17 18" key="1">
    <citation type="submission" date="2017-12" db="EMBL/GenBank/DDBJ databases">
        <title>Phylogenetic diversity of female urinary microbiome.</title>
        <authorList>
            <person name="Thomas-White K."/>
            <person name="Wolfe A.J."/>
        </authorList>
    </citation>
    <scope>NUCLEOTIDE SEQUENCE [LARGE SCALE GENOMIC DNA]</scope>
    <source>
        <strain evidence="17 18">UMB0402</strain>
    </source>
</reference>
<dbReference type="STRING" id="33007.HMPREF3198_01673"/>
<keyword evidence="12" id="KW-0456">Lyase</keyword>
<dbReference type="InterPro" id="IPR005801">
    <property type="entry name" value="ADC_synthase"/>
</dbReference>
<feature type="domain" description="Chorismate-utilising enzyme C-terminal" evidence="15">
    <location>
        <begin position="229"/>
        <end position="486"/>
    </location>
</feature>
<evidence type="ECO:0000256" key="4">
    <source>
        <dbReference type="ARBA" id="ARBA00011575"/>
    </source>
</evidence>
<evidence type="ECO:0000256" key="2">
    <source>
        <dbReference type="ARBA" id="ARBA00004873"/>
    </source>
</evidence>
<evidence type="ECO:0000313" key="18">
    <source>
        <dbReference type="Proteomes" id="UP000235122"/>
    </source>
</evidence>
<evidence type="ECO:0000256" key="8">
    <source>
        <dbReference type="ARBA" id="ARBA00022723"/>
    </source>
</evidence>
<organism evidence="17 18">
    <name type="scientific">Winkia neuii</name>
    <dbReference type="NCBI Taxonomy" id="33007"/>
    <lineage>
        <taxon>Bacteria</taxon>
        <taxon>Bacillati</taxon>
        <taxon>Actinomycetota</taxon>
        <taxon>Actinomycetes</taxon>
        <taxon>Actinomycetales</taxon>
        <taxon>Actinomycetaceae</taxon>
        <taxon>Winkia</taxon>
    </lineage>
</organism>
<keyword evidence="11" id="KW-0057">Aromatic amino acid biosynthesis</keyword>
<evidence type="ECO:0000256" key="6">
    <source>
        <dbReference type="ARBA" id="ARBA00020653"/>
    </source>
</evidence>
<protein>
    <recommendedName>
        <fullName evidence="6">Anthranilate synthase component 1</fullName>
        <ecNumber evidence="5">4.1.3.27</ecNumber>
    </recommendedName>
</protein>
<evidence type="ECO:0000259" key="15">
    <source>
        <dbReference type="Pfam" id="PF00425"/>
    </source>
</evidence>
<evidence type="ECO:0000313" key="17">
    <source>
        <dbReference type="EMBL" id="PKY71790.1"/>
    </source>
</evidence>
<comment type="similarity">
    <text evidence="3">Belongs to the anthranilate synthase component I family.</text>
</comment>
<comment type="pathway">
    <text evidence="2">Amino-acid biosynthesis; L-tryptophan biosynthesis; L-tryptophan from chorismate: step 1/5.</text>
</comment>
<evidence type="ECO:0000256" key="14">
    <source>
        <dbReference type="ARBA" id="ARBA00047683"/>
    </source>
</evidence>
<sequence>MKCGQWPSKEEFLELAQQWRVVPVVRKIVADELTAIGLYRRLGGGRAGTFLLESAEFDGAWNRWSFIGVSSRAILTATDGQASWTGEVPEGIPTTGPLLAILRKALQVLRNKKIPGLPPLTGAFVGSLGWNILSEWEPSLKPTKPSEFPVPDAALALVGEVCAVDHYDGSIWLISNAINFNGKPSGAEAAYQRSLEAIEQMQQKILSPLVPQVFAVGREEGDIHQRVGQEAFEQMVRDAKEHIKAGNIFQVVLSQRIDMNTEVDPLLVYRVLRQINPSPYMYLLNMPGPEGNFAVVGSSPETLMRLEGDTLTTFPIAGSRPRGATPAEDARLEASLLADAKERAEHTMLVDLSRNDLSKVCDPSTLSVDDFMSIKKFSHIMHICSTVSATLAPRMGALDALTATFPAGTLSGAPKPRALEIIADFEPAQRNVFGGVVGRLDLDGDADLAIAIRTAVMCNGVASVQSGAGIVADSDPHTEYVETRNKAAALLQAVRLSQGAQFLGNGKNHA</sequence>
<comment type="cofactor">
    <cofactor evidence="1">
        <name>Mg(2+)</name>
        <dbReference type="ChEBI" id="CHEBI:18420"/>
    </cofactor>
</comment>
<dbReference type="PANTHER" id="PTHR11236:SF46">
    <property type="entry name" value="ANTHRANILATE SYNTHASE COMPONENT 1"/>
    <property type="match status" value="1"/>
</dbReference>
<gene>
    <name evidence="17" type="ORF">CYJ19_08695</name>
</gene>
<dbReference type="GO" id="GO:0004049">
    <property type="term" value="F:anthranilate synthase activity"/>
    <property type="evidence" value="ECO:0007669"/>
    <property type="project" value="UniProtKB-EC"/>
</dbReference>
<dbReference type="GO" id="GO:0046872">
    <property type="term" value="F:metal ion binding"/>
    <property type="evidence" value="ECO:0007669"/>
    <property type="project" value="UniProtKB-KW"/>
</dbReference>
<comment type="catalytic activity">
    <reaction evidence="14">
        <text>chorismate + L-glutamine = anthranilate + pyruvate + L-glutamate + H(+)</text>
        <dbReference type="Rhea" id="RHEA:21732"/>
        <dbReference type="ChEBI" id="CHEBI:15361"/>
        <dbReference type="ChEBI" id="CHEBI:15378"/>
        <dbReference type="ChEBI" id="CHEBI:16567"/>
        <dbReference type="ChEBI" id="CHEBI:29748"/>
        <dbReference type="ChEBI" id="CHEBI:29985"/>
        <dbReference type="ChEBI" id="CHEBI:58359"/>
        <dbReference type="EC" id="4.1.3.27"/>
    </reaction>
</comment>